<dbReference type="InterPro" id="IPR040976">
    <property type="entry name" value="Pkinase_fungal"/>
</dbReference>
<evidence type="ECO:0000259" key="1">
    <source>
        <dbReference type="Pfam" id="PF17667"/>
    </source>
</evidence>
<organism evidence="2 3">
    <name type="scientific">Podospora didyma</name>
    <dbReference type="NCBI Taxonomy" id="330526"/>
    <lineage>
        <taxon>Eukaryota</taxon>
        <taxon>Fungi</taxon>
        <taxon>Dikarya</taxon>
        <taxon>Ascomycota</taxon>
        <taxon>Pezizomycotina</taxon>
        <taxon>Sordariomycetes</taxon>
        <taxon>Sordariomycetidae</taxon>
        <taxon>Sordariales</taxon>
        <taxon>Podosporaceae</taxon>
        <taxon>Podospora</taxon>
    </lineage>
</organism>
<evidence type="ECO:0000313" key="3">
    <source>
        <dbReference type="Proteomes" id="UP001285441"/>
    </source>
</evidence>
<dbReference type="EMBL" id="JAULSW010000012">
    <property type="protein sequence ID" value="KAK3366540.1"/>
    <property type="molecule type" value="Genomic_DNA"/>
</dbReference>
<sequence>MDIGFVNDPSAGKNSRCHWIQILMPSELRSNPSADIPSEAQLREVLAAQDTRRFDLGFTLCRSLMRIWVSDRLGGIASEQFNINKDGLRQGTFVDFSLITLPRSVDNKEQKSMVLFAPLIPTQL</sequence>
<dbReference type="Pfam" id="PF17667">
    <property type="entry name" value="Pkinase_fungal"/>
    <property type="match status" value="1"/>
</dbReference>
<protein>
    <recommendedName>
        <fullName evidence="1">Fungal-type protein kinase domain-containing protein</fullName>
    </recommendedName>
</protein>
<feature type="domain" description="Fungal-type protein kinase" evidence="1">
    <location>
        <begin position="2"/>
        <end position="88"/>
    </location>
</feature>
<dbReference type="PANTHER" id="PTHR38248:SF2">
    <property type="entry name" value="FUNK1 11"/>
    <property type="match status" value="1"/>
</dbReference>
<keyword evidence="3" id="KW-1185">Reference proteome</keyword>
<gene>
    <name evidence="2" type="ORF">B0H63DRAFT_565954</name>
</gene>
<dbReference type="AlphaFoldDB" id="A0AAE0N198"/>
<proteinExistence type="predicted"/>
<reference evidence="2" key="1">
    <citation type="journal article" date="2023" name="Mol. Phylogenet. Evol.">
        <title>Genome-scale phylogeny and comparative genomics of the fungal order Sordariales.</title>
        <authorList>
            <person name="Hensen N."/>
            <person name="Bonometti L."/>
            <person name="Westerberg I."/>
            <person name="Brannstrom I.O."/>
            <person name="Guillou S."/>
            <person name="Cros-Aarteil S."/>
            <person name="Calhoun S."/>
            <person name="Haridas S."/>
            <person name="Kuo A."/>
            <person name="Mondo S."/>
            <person name="Pangilinan J."/>
            <person name="Riley R."/>
            <person name="LaButti K."/>
            <person name="Andreopoulos B."/>
            <person name="Lipzen A."/>
            <person name="Chen C."/>
            <person name="Yan M."/>
            <person name="Daum C."/>
            <person name="Ng V."/>
            <person name="Clum A."/>
            <person name="Steindorff A."/>
            <person name="Ohm R.A."/>
            <person name="Martin F."/>
            <person name="Silar P."/>
            <person name="Natvig D.O."/>
            <person name="Lalanne C."/>
            <person name="Gautier V."/>
            <person name="Ament-Velasquez S.L."/>
            <person name="Kruys A."/>
            <person name="Hutchinson M.I."/>
            <person name="Powell A.J."/>
            <person name="Barry K."/>
            <person name="Miller A.N."/>
            <person name="Grigoriev I.V."/>
            <person name="Debuchy R."/>
            <person name="Gladieux P."/>
            <person name="Hiltunen Thoren M."/>
            <person name="Johannesson H."/>
        </authorList>
    </citation>
    <scope>NUCLEOTIDE SEQUENCE</scope>
    <source>
        <strain evidence="2">CBS 232.78</strain>
    </source>
</reference>
<evidence type="ECO:0000313" key="2">
    <source>
        <dbReference type="EMBL" id="KAK3366540.1"/>
    </source>
</evidence>
<accession>A0AAE0N198</accession>
<dbReference type="Proteomes" id="UP001285441">
    <property type="component" value="Unassembled WGS sequence"/>
</dbReference>
<name>A0AAE0N198_9PEZI</name>
<reference evidence="2" key="2">
    <citation type="submission" date="2023-06" db="EMBL/GenBank/DDBJ databases">
        <authorList>
            <consortium name="Lawrence Berkeley National Laboratory"/>
            <person name="Haridas S."/>
            <person name="Hensen N."/>
            <person name="Bonometti L."/>
            <person name="Westerberg I."/>
            <person name="Brannstrom I.O."/>
            <person name="Guillou S."/>
            <person name="Cros-Aarteil S."/>
            <person name="Calhoun S."/>
            <person name="Kuo A."/>
            <person name="Mondo S."/>
            <person name="Pangilinan J."/>
            <person name="Riley R."/>
            <person name="LaButti K."/>
            <person name="Andreopoulos B."/>
            <person name="Lipzen A."/>
            <person name="Chen C."/>
            <person name="Yanf M."/>
            <person name="Daum C."/>
            <person name="Ng V."/>
            <person name="Clum A."/>
            <person name="Steindorff A."/>
            <person name="Ohm R."/>
            <person name="Martin F."/>
            <person name="Silar P."/>
            <person name="Natvig D."/>
            <person name="Lalanne C."/>
            <person name="Gautier V."/>
            <person name="Ament-velasquez S.L."/>
            <person name="Kruys A."/>
            <person name="Hutchinson M.I."/>
            <person name="Powell A.J."/>
            <person name="Barry K."/>
            <person name="Miller A.N."/>
            <person name="Grigoriev I.V."/>
            <person name="Debuchy R."/>
            <person name="Gladieux P."/>
            <person name="Thoren M.H."/>
            <person name="Johannesson H."/>
        </authorList>
    </citation>
    <scope>NUCLEOTIDE SEQUENCE</scope>
    <source>
        <strain evidence="2">CBS 232.78</strain>
    </source>
</reference>
<comment type="caution">
    <text evidence="2">The sequence shown here is derived from an EMBL/GenBank/DDBJ whole genome shotgun (WGS) entry which is preliminary data.</text>
</comment>
<dbReference type="PANTHER" id="PTHR38248">
    <property type="entry name" value="FUNK1 6"/>
    <property type="match status" value="1"/>
</dbReference>